<keyword evidence="2" id="KW-1133">Transmembrane helix</keyword>
<keyword evidence="2" id="KW-0812">Transmembrane</keyword>
<evidence type="ECO:0000313" key="3">
    <source>
        <dbReference type="EMBL" id="SFF02095.1"/>
    </source>
</evidence>
<accession>A0A1I2FA71</accession>
<dbReference type="AlphaFoldDB" id="A0A1I2FA71"/>
<proteinExistence type="predicted"/>
<sequence length="160" mass="16922">MFFERFGRRRNLRVAATAARRAFRTWRDERPFWAGLFTFAAGLPIIYFPYAHLKFGAIPLALSTSAGAGSLIIGVLLVALAISLWFHQQVRVFAGIAVILLALVSFPVANFGGLLIGLTSGLIGGSLACAWIPPTVAAESQPAANPASTTIPAGEDHGGT</sequence>
<feature type="transmembrane region" description="Helical" evidence="2">
    <location>
        <begin position="56"/>
        <end position="85"/>
    </location>
</feature>
<feature type="transmembrane region" description="Helical" evidence="2">
    <location>
        <begin position="92"/>
        <end position="109"/>
    </location>
</feature>
<evidence type="ECO:0000256" key="2">
    <source>
        <dbReference type="SAM" id="Phobius"/>
    </source>
</evidence>
<evidence type="ECO:0000313" key="4">
    <source>
        <dbReference type="Proteomes" id="UP000181942"/>
    </source>
</evidence>
<dbReference type="EMBL" id="FONR01000003">
    <property type="protein sequence ID" value="SFF02095.1"/>
    <property type="molecule type" value="Genomic_DNA"/>
</dbReference>
<name>A0A1I2FA71_9ACTN</name>
<keyword evidence="2" id="KW-0472">Membrane</keyword>
<dbReference type="Proteomes" id="UP000181942">
    <property type="component" value="Unassembled WGS sequence"/>
</dbReference>
<feature type="compositionally biased region" description="Polar residues" evidence="1">
    <location>
        <begin position="142"/>
        <end position="151"/>
    </location>
</feature>
<organism evidence="3 4">
    <name type="scientific">Streptomyces mirabilis</name>
    <dbReference type="NCBI Taxonomy" id="68239"/>
    <lineage>
        <taxon>Bacteria</taxon>
        <taxon>Bacillati</taxon>
        <taxon>Actinomycetota</taxon>
        <taxon>Actinomycetes</taxon>
        <taxon>Kitasatosporales</taxon>
        <taxon>Streptomycetaceae</taxon>
        <taxon>Streptomyces</taxon>
    </lineage>
</organism>
<gene>
    <name evidence="3" type="ORF">SAMN02787118_103357</name>
</gene>
<protein>
    <submittedName>
        <fullName evidence="3">Uncharacterized protein</fullName>
    </submittedName>
</protein>
<dbReference type="RefSeq" id="WP_256258037.1">
    <property type="nucleotide sequence ID" value="NZ_FONR01000003.1"/>
</dbReference>
<evidence type="ECO:0000256" key="1">
    <source>
        <dbReference type="SAM" id="MobiDB-lite"/>
    </source>
</evidence>
<dbReference type="Pfam" id="PF19609">
    <property type="entry name" value="DUF6114"/>
    <property type="match status" value="1"/>
</dbReference>
<dbReference type="InterPro" id="IPR046096">
    <property type="entry name" value="DUF6114"/>
</dbReference>
<feature type="transmembrane region" description="Helical" evidence="2">
    <location>
        <begin position="31"/>
        <end position="50"/>
    </location>
</feature>
<feature type="region of interest" description="Disordered" evidence="1">
    <location>
        <begin position="141"/>
        <end position="160"/>
    </location>
</feature>
<reference evidence="3 4" key="1">
    <citation type="submission" date="2016-10" db="EMBL/GenBank/DDBJ databases">
        <authorList>
            <person name="de Groot N.N."/>
        </authorList>
    </citation>
    <scope>NUCLEOTIDE SEQUENCE [LARGE SCALE GENOMIC DNA]</scope>
    <source>
        <strain evidence="3 4">OK461</strain>
    </source>
</reference>